<dbReference type="InParanoid" id="A0A136J564"/>
<evidence type="ECO:0000259" key="2">
    <source>
        <dbReference type="PROSITE" id="PS50011"/>
    </source>
</evidence>
<feature type="compositionally biased region" description="Basic and acidic residues" evidence="1">
    <location>
        <begin position="177"/>
        <end position="195"/>
    </location>
</feature>
<dbReference type="SUPFAM" id="SSF56112">
    <property type="entry name" value="Protein kinase-like (PK-like)"/>
    <property type="match status" value="1"/>
</dbReference>
<feature type="region of interest" description="Disordered" evidence="1">
    <location>
        <begin position="681"/>
        <end position="700"/>
    </location>
</feature>
<feature type="region of interest" description="Disordered" evidence="1">
    <location>
        <begin position="636"/>
        <end position="666"/>
    </location>
</feature>
<accession>A0A136J564</accession>
<dbReference type="EMBL" id="KQ964249">
    <property type="protein sequence ID" value="KXJ92293.1"/>
    <property type="molecule type" value="Genomic_DNA"/>
</dbReference>
<dbReference type="GO" id="GO:0005737">
    <property type="term" value="C:cytoplasm"/>
    <property type="evidence" value="ECO:0007669"/>
    <property type="project" value="TreeGrafter"/>
</dbReference>
<feature type="region of interest" description="Disordered" evidence="1">
    <location>
        <begin position="95"/>
        <end position="143"/>
    </location>
</feature>
<dbReference type="OrthoDB" id="635774at2759"/>
<feature type="domain" description="Protein kinase" evidence="2">
    <location>
        <begin position="352"/>
        <end position="594"/>
    </location>
</feature>
<evidence type="ECO:0000313" key="3">
    <source>
        <dbReference type="EMBL" id="KXJ92293.1"/>
    </source>
</evidence>
<dbReference type="GO" id="GO:0004672">
    <property type="term" value="F:protein kinase activity"/>
    <property type="evidence" value="ECO:0007669"/>
    <property type="project" value="InterPro"/>
</dbReference>
<feature type="region of interest" description="Disordered" evidence="1">
    <location>
        <begin position="48"/>
        <end position="71"/>
    </location>
</feature>
<keyword evidence="4" id="KW-1185">Reference proteome</keyword>
<dbReference type="InterPro" id="IPR050167">
    <property type="entry name" value="Ser_Thr_protein_kinase"/>
</dbReference>
<dbReference type="Pfam" id="PF00069">
    <property type="entry name" value="Pkinase"/>
    <property type="match status" value="1"/>
</dbReference>
<protein>
    <recommendedName>
        <fullName evidence="2">Protein kinase domain-containing protein</fullName>
    </recommendedName>
</protein>
<dbReference type="InterPro" id="IPR011009">
    <property type="entry name" value="Kinase-like_dom_sf"/>
</dbReference>
<evidence type="ECO:0000256" key="1">
    <source>
        <dbReference type="SAM" id="MobiDB-lite"/>
    </source>
</evidence>
<dbReference type="CDD" id="cd00180">
    <property type="entry name" value="PKc"/>
    <property type="match status" value="1"/>
</dbReference>
<feature type="region of interest" description="Disordered" evidence="1">
    <location>
        <begin position="856"/>
        <end position="934"/>
    </location>
</feature>
<dbReference type="Gene3D" id="1.10.510.10">
    <property type="entry name" value="Transferase(Phosphotransferase) domain 1"/>
    <property type="match status" value="1"/>
</dbReference>
<dbReference type="InterPro" id="IPR000719">
    <property type="entry name" value="Prot_kinase_dom"/>
</dbReference>
<proteinExistence type="predicted"/>
<feature type="compositionally biased region" description="Basic and acidic residues" evidence="1">
    <location>
        <begin position="925"/>
        <end position="934"/>
    </location>
</feature>
<dbReference type="PANTHER" id="PTHR23257">
    <property type="entry name" value="SERINE-THREONINE PROTEIN KINASE"/>
    <property type="match status" value="1"/>
</dbReference>
<feature type="compositionally biased region" description="Basic and acidic residues" evidence="1">
    <location>
        <begin position="783"/>
        <end position="793"/>
    </location>
</feature>
<reference evidence="4" key="1">
    <citation type="submission" date="2016-02" db="EMBL/GenBank/DDBJ databases">
        <title>Draft genome sequence of Microdochium bolleyi, a fungal endophyte of beachgrass.</title>
        <authorList>
            <consortium name="DOE Joint Genome Institute"/>
            <person name="David A.S."/>
            <person name="May G."/>
            <person name="Haridas S."/>
            <person name="Lim J."/>
            <person name="Wang M."/>
            <person name="Labutti K."/>
            <person name="Lipzen A."/>
            <person name="Barry K."/>
            <person name="Grigoriev I.V."/>
        </authorList>
    </citation>
    <scope>NUCLEOTIDE SEQUENCE [LARGE SCALE GENOMIC DNA]</scope>
    <source>
        <strain evidence="4">J235TASD1</strain>
    </source>
</reference>
<feature type="region of interest" description="Disordered" evidence="1">
    <location>
        <begin position="177"/>
        <end position="214"/>
    </location>
</feature>
<feature type="region of interest" description="Disordered" evidence="1">
    <location>
        <begin position="716"/>
        <end position="738"/>
    </location>
</feature>
<feature type="compositionally biased region" description="Basic and acidic residues" evidence="1">
    <location>
        <begin position="96"/>
        <end position="123"/>
    </location>
</feature>
<dbReference type="PANTHER" id="PTHR23257:SF963">
    <property type="entry name" value="AT08303P"/>
    <property type="match status" value="1"/>
</dbReference>
<dbReference type="PROSITE" id="PS50011">
    <property type="entry name" value="PROTEIN_KINASE_DOM"/>
    <property type="match status" value="1"/>
</dbReference>
<feature type="compositionally biased region" description="Pro residues" evidence="1">
    <location>
        <begin position="55"/>
        <end position="64"/>
    </location>
</feature>
<name>A0A136J564_9PEZI</name>
<dbReference type="GO" id="GO:0007165">
    <property type="term" value="P:signal transduction"/>
    <property type="evidence" value="ECO:0007669"/>
    <property type="project" value="TreeGrafter"/>
</dbReference>
<organism evidence="3 4">
    <name type="scientific">Microdochium bolleyi</name>
    <dbReference type="NCBI Taxonomy" id="196109"/>
    <lineage>
        <taxon>Eukaryota</taxon>
        <taxon>Fungi</taxon>
        <taxon>Dikarya</taxon>
        <taxon>Ascomycota</taxon>
        <taxon>Pezizomycotina</taxon>
        <taxon>Sordariomycetes</taxon>
        <taxon>Xylariomycetidae</taxon>
        <taxon>Xylariales</taxon>
        <taxon>Microdochiaceae</taxon>
        <taxon>Microdochium</taxon>
    </lineage>
</organism>
<sequence>MRLSSIRRWYRQKVVKMAAHSDAPVHGSPTRDGGKLTNIWRKVFGKDQGSAAPANTPPASPPSSRPTSPAAAAALLRRVSRKVVPGLPRAKTFKRQLSEDRTRLESTEQTQAERRAVSVDRRLRSQRSHRSLSPVTQHHGSAPELTGAVQPLTMSQMMHPLAISAPPSPIDHDYGWPVEHDPHIHPPQHDIHQDGYEEQPPQPSAAPSTADARSMTSSMYDGLLKHELETKWILNLSMHFRDRSKREKFFVTYHERDDVWRRVTISLDYRNAPDDSLEKDLSVTKYQRDKSSRIYEAIRDSLQDIQFYETVTNLKLQTTDGRLHVHVVEDVNEIIHYPTVQNIQHLHCRRVLERELEFDSHMSGFVYKVQHNGQVLIKKEIPGPDTVDEFLYEVNALSSLGSSPDIINFYGVVIDDAGHVKGLLIDFAEQGALVDVIYHATESGGSIDWQLKQRWARQIVQGLSDVHEAGFVQGDFTLSNIVIDDAQNAKIIDINRRGCPVGWEPPEVTPLIECNQRISMYIGVKSDLFQLGMVLWALATMEDEPEAHRRPLRIGHDIGVPKWYRSIVHACLHEDPRCRLQAAELLKQFPEEALAISVEEDDNVHSYEIADNDDSAWPRIRNVDRPYTWTPNPYAYDVPASPSFSEDSYYPPRGRSPPSPLPGKSGLLDTAFFGRPFTRFAHSEDEHTDDEAETPQETPTMEKITKQLENNLSGINTKLPDEPACQRAPTTGGDSQKEEVMPLNATPALHDEAVGVPIESTESFIDESLTPQTELHDQLLPEKLGSAEHEDQSKVPSDLADAPPSNIETTGGRTDDGNAMARNAMQADCAGLSQDEDDESLDDLVLEGACKEALGGLEKSGKAHNADTASPSPQGRGQLVFMGIGAAHEKPSPLQEYGSGLGEGGPINDERGATTTADGLDDEACDSHKVPAPA</sequence>
<dbReference type="GO" id="GO:0005524">
    <property type="term" value="F:ATP binding"/>
    <property type="evidence" value="ECO:0007669"/>
    <property type="project" value="InterPro"/>
</dbReference>
<gene>
    <name evidence="3" type="ORF">Micbo1qcDRAFT_162510</name>
</gene>
<evidence type="ECO:0000313" key="4">
    <source>
        <dbReference type="Proteomes" id="UP000070501"/>
    </source>
</evidence>
<dbReference type="AlphaFoldDB" id="A0A136J564"/>
<feature type="region of interest" description="Disordered" evidence="1">
    <location>
        <begin position="783"/>
        <end position="819"/>
    </location>
</feature>
<dbReference type="Proteomes" id="UP000070501">
    <property type="component" value="Unassembled WGS sequence"/>
</dbReference>
<dbReference type="STRING" id="196109.A0A136J564"/>